<organism evidence="2 3">
    <name type="scientific">Tepidimonas taiwanensis</name>
    <dbReference type="NCBI Taxonomy" id="307486"/>
    <lineage>
        <taxon>Bacteria</taxon>
        <taxon>Pseudomonadati</taxon>
        <taxon>Pseudomonadota</taxon>
        <taxon>Betaproteobacteria</taxon>
        <taxon>Burkholderiales</taxon>
        <taxon>Tepidimonas</taxon>
    </lineage>
</organism>
<comment type="caution">
    <text evidence="2">The sequence shown here is derived from an EMBL/GenBank/DDBJ whole genome shotgun (WGS) entry which is preliminary data.</text>
</comment>
<dbReference type="CDD" id="cd09645">
    <property type="entry name" value="Cas5_I-E"/>
    <property type="match status" value="1"/>
</dbReference>
<dbReference type="OrthoDB" id="5704083at2"/>
<name>A0A554X1X1_9BURK</name>
<reference evidence="2 3" key="1">
    <citation type="submission" date="2019-07" db="EMBL/GenBank/DDBJ databases">
        <title>Tepidimonas taiwanensis I1-1 draft genome.</title>
        <authorList>
            <person name="Da Costa M.S."/>
            <person name="Froufe H.J.C."/>
            <person name="Egas C."/>
            <person name="Albuquerque L."/>
        </authorList>
    </citation>
    <scope>NUCLEOTIDE SEQUENCE [LARGE SCALE GENOMIC DNA]</scope>
    <source>
        <strain evidence="2 3">I1-1</strain>
    </source>
</reference>
<dbReference type="NCBIfam" id="TIGR01868">
    <property type="entry name" value="casD_Cas5e"/>
    <property type="match status" value="1"/>
</dbReference>
<keyword evidence="1" id="KW-0051">Antiviral defense</keyword>
<proteinExistence type="predicted"/>
<keyword evidence="3" id="KW-1185">Reference proteome</keyword>
<sequence length="237" mass="26196">MDCLILRFDAPLISFGAVVVDQLNPTWRFPGKSMLAGLLGNALGWDHRDVDKLQALQDRLRFAARWDAEPVPLTEYQTVDLGQPFLVDTGWTTRGRREDRRGGSAATGTHQRWRDHWANGVVTVALALDGEGTPTPDELERALNAPARPLFIGRKPCLPAGPILIGRRQATGVKAALAAEPLADIGPRRRPHPISALWPLDEGLGQGTEERFDRRDWRNNIHRGAERCAVGILEITA</sequence>
<dbReference type="NCBIfam" id="TIGR02593">
    <property type="entry name" value="CRISPR_cas5"/>
    <property type="match status" value="1"/>
</dbReference>
<dbReference type="GO" id="GO:0051607">
    <property type="term" value="P:defense response to virus"/>
    <property type="evidence" value="ECO:0007669"/>
    <property type="project" value="UniProtKB-KW"/>
</dbReference>
<dbReference type="RefSeq" id="WP_043698602.1">
    <property type="nucleotide sequence ID" value="NZ_CP083911.1"/>
</dbReference>
<dbReference type="GO" id="GO:0043571">
    <property type="term" value="P:maintenance of CRISPR repeat elements"/>
    <property type="evidence" value="ECO:0007669"/>
    <property type="project" value="InterPro"/>
</dbReference>
<dbReference type="GO" id="GO:0003723">
    <property type="term" value="F:RNA binding"/>
    <property type="evidence" value="ECO:0007669"/>
    <property type="project" value="InterPro"/>
</dbReference>
<dbReference type="Gene3D" id="3.30.70.2660">
    <property type="match status" value="1"/>
</dbReference>
<evidence type="ECO:0000313" key="2">
    <source>
        <dbReference type="EMBL" id="TSE29832.1"/>
    </source>
</evidence>
<dbReference type="InterPro" id="IPR021124">
    <property type="entry name" value="CRISPR-assoc_prot_Cas5"/>
</dbReference>
<dbReference type="InterPro" id="IPR010147">
    <property type="entry name" value="CRISPR-assoc_prot_CasD"/>
</dbReference>
<evidence type="ECO:0000313" key="3">
    <source>
        <dbReference type="Proteomes" id="UP000317763"/>
    </source>
</evidence>
<dbReference type="STRING" id="307486.GCA_000807215_00272"/>
<dbReference type="EMBL" id="VJOM01000029">
    <property type="protein sequence ID" value="TSE29832.1"/>
    <property type="molecule type" value="Genomic_DNA"/>
</dbReference>
<dbReference type="Pfam" id="PF09704">
    <property type="entry name" value="Cas_Cas5d"/>
    <property type="match status" value="1"/>
</dbReference>
<protein>
    <submittedName>
        <fullName evidence="2">CRISPR system Cascade subunit CasD</fullName>
    </submittedName>
</protein>
<dbReference type="AlphaFoldDB" id="A0A554X1X1"/>
<accession>A0A554X1X1</accession>
<gene>
    <name evidence="2" type="primary">casD</name>
    <name evidence="2" type="ORF">Ttaiw_02165</name>
</gene>
<dbReference type="Proteomes" id="UP000317763">
    <property type="component" value="Unassembled WGS sequence"/>
</dbReference>
<dbReference type="InterPro" id="IPR013422">
    <property type="entry name" value="CRISPR-assoc_prot_Cas5_N"/>
</dbReference>
<evidence type="ECO:0000256" key="1">
    <source>
        <dbReference type="ARBA" id="ARBA00023118"/>
    </source>
</evidence>